<evidence type="ECO:0000259" key="3">
    <source>
        <dbReference type="SMART" id="SM00477"/>
    </source>
</evidence>
<dbReference type="InterPro" id="IPR001604">
    <property type="entry name" value="Endo_G_ENPP1-like_dom"/>
</dbReference>
<dbReference type="InterPro" id="IPR044925">
    <property type="entry name" value="His-Me_finger_sf"/>
</dbReference>
<feature type="domain" description="ENPP1-3/EXOG-like endonuclease/phosphodiesterase" evidence="3">
    <location>
        <begin position="36"/>
        <end position="259"/>
    </location>
</feature>
<dbReference type="PANTHER" id="PTHR13966">
    <property type="entry name" value="ENDONUCLEASE RELATED"/>
    <property type="match status" value="1"/>
</dbReference>
<name>A0A2S3Z678_9MICO</name>
<dbReference type="InterPro" id="IPR040255">
    <property type="entry name" value="Non-specific_endonuclease"/>
</dbReference>
<dbReference type="Pfam" id="PF01223">
    <property type="entry name" value="Endonuclease_NS"/>
    <property type="match status" value="1"/>
</dbReference>
<keyword evidence="5" id="KW-0378">Hydrolase</keyword>
<dbReference type="AlphaFoldDB" id="A0A2S3Z678"/>
<dbReference type="Proteomes" id="UP000237104">
    <property type="component" value="Unassembled WGS sequence"/>
</dbReference>
<dbReference type="GO" id="GO:0046872">
    <property type="term" value="F:metal ion binding"/>
    <property type="evidence" value="ECO:0007669"/>
    <property type="project" value="UniProtKB-KW"/>
</dbReference>
<reference evidence="5 6" key="1">
    <citation type="submission" date="2018-01" db="EMBL/GenBank/DDBJ databases">
        <title>Cryobacterium sp. nov., from glaciers in China.</title>
        <authorList>
            <person name="Liu Q."/>
            <person name="Xin Y.-H."/>
        </authorList>
    </citation>
    <scope>NUCLEOTIDE SEQUENCE [LARGE SCALE GENOMIC DNA]</scope>
    <source>
        <strain evidence="5 6">TMB1-8</strain>
    </source>
</reference>
<dbReference type="GO" id="GO:0003676">
    <property type="term" value="F:nucleic acid binding"/>
    <property type="evidence" value="ECO:0007669"/>
    <property type="project" value="InterPro"/>
</dbReference>
<dbReference type="RefSeq" id="WP_103432408.1">
    <property type="nucleotide sequence ID" value="NZ_PPXF01000065.1"/>
</dbReference>
<dbReference type="SMART" id="SM00892">
    <property type="entry name" value="Endonuclease_NS"/>
    <property type="match status" value="1"/>
</dbReference>
<keyword evidence="5" id="KW-0540">Nuclease</keyword>
<dbReference type="InterPro" id="IPR020821">
    <property type="entry name" value="ENPP1-3/EXOG-like_nuc-like"/>
</dbReference>
<dbReference type="InterPro" id="IPR044929">
    <property type="entry name" value="DNA/RNA_non-sp_Endonuclease_sf"/>
</dbReference>
<gene>
    <name evidence="5" type="ORF">C3B59_17145</name>
</gene>
<proteinExistence type="predicted"/>
<evidence type="ECO:0000256" key="2">
    <source>
        <dbReference type="PIRSR" id="PIRSR640255-2"/>
    </source>
</evidence>
<comment type="caution">
    <text evidence="5">The sequence shown here is derived from an EMBL/GenBank/DDBJ whole genome shotgun (WGS) entry which is preliminary data.</text>
</comment>
<feature type="domain" description="DNA/RNA non-specific endonuclease/pyrophosphatase/phosphodiesterase" evidence="4">
    <location>
        <begin position="35"/>
        <end position="261"/>
    </location>
</feature>
<protein>
    <submittedName>
        <fullName evidence="5">DNA/RNA non-specific endonuclease</fullName>
    </submittedName>
</protein>
<keyword evidence="2" id="KW-0479">Metal-binding</keyword>
<keyword evidence="5" id="KW-0255">Endonuclease</keyword>
<sequence length="297" mass="32703">MNAATISPAGYDDNFLELPLQLPAPHKGIITRELSYTHFTVLLEPVRRLALVTGVNIDGDQLVDVDRGDDWHFDSRIPINEQTGEAVYAKNDLDRGHLVRRRDPVWGDAATARQANADSFAYTNAAPQAGAFNQSKELWLGLEDHVLTYARTNEHRISVFTAPVLSIEDPVYRGTGIPQSFWKIAAWTTTMNGSTVLRSAGFVLDQSPQLADIDLDDAGRRALIDGTPPPLGPYRTYQVPVVDIAVLTGLNLTVLAEADVLAPLPTIRDDAGPRELWVELPEISEVRLEPQPDRLPA</sequence>
<dbReference type="GO" id="GO:0004519">
    <property type="term" value="F:endonuclease activity"/>
    <property type="evidence" value="ECO:0007669"/>
    <property type="project" value="UniProtKB-KW"/>
</dbReference>
<evidence type="ECO:0000313" key="6">
    <source>
        <dbReference type="Proteomes" id="UP000237104"/>
    </source>
</evidence>
<evidence type="ECO:0000313" key="5">
    <source>
        <dbReference type="EMBL" id="POH59622.1"/>
    </source>
</evidence>
<feature type="binding site" evidence="2">
    <location>
        <position position="133"/>
    </location>
    <ligand>
        <name>Mg(2+)</name>
        <dbReference type="ChEBI" id="CHEBI:18420"/>
        <note>catalytic</note>
    </ligand>
</feature>
<feature type="active site" description="Proton acceptor" evidence="1">
    <location>
        <position position="97"/>
    </location>
</feature>
<dbReference type="SUPFAM" id="SSF54060">
    <property type="entry name" value="His-Me finger endonucleases"/>
    <property type="match status" value="1"/>
</dbReference>
<evidence type="ECO:0000256" key="1">
    <source>
        <dbReference type="PIRSR" id="PIRSR640255-1"/>
    </source>
</evidence>
<dbReference type="OrthoDB" id="104542at2"/>
<organism evidence="5 6">
    <name type="scientific">Cryobacterium zongtaii</name>
    <dbReference type="NCBI Taxonomy" id="1259217"/>
    <lineage>
        <taxon>Bacteria</taxon>
        <taxon>Bacillati</taxon>
        <taxon>Actinomycetota</taxon>
        <taxon>Actinomycetes</taxon>
        <taxon>Micrococcales</taxon>
        <taxon>Microbacteriaceae</taxon>
        <taxon>Cryobacterium</taxon>
    </lineage>
</organism>
<dbReference type="GO" id="GO:0016787">
    <property type="term" value="F:hydrolase activity"/>
    <property type="evidence" value="ECO:0007669"/>
    <property type="project" value="InterPro"/>
</dbReference>
<dbReference type="SMART" id="SM00477">
    <property type="entry name" value="NUC"/>
    <property type="match status" value="1"/>
</dbReference>
<dbReference type="PANTHER" id="PTHR13966:SF5">
    <property type="entry name" value="ENDONUCLEASE G, MITOCHONDRIAL"/>
    <property type="match status" value="1"/>
</dbReference>
<accession>A0A2S3Z678</accession>
<dbReference type="Gene3D" id="3.40.570.10">
    <property type="entry name" value="Extracellular Endonuclease, subunit A"/>
    <property type="match status" value="1"/>
</dbReference>
<dbReference type="EMBL" id="PPXF01000065">
    <property type="protein sequence ID" value="POH59622.1"/>
    <property type="molecule type" value="Genomic_DNA"/>
</dbReference>
<evidence type="ECO:0000259" key="4">
    <source>
        <dbReference type="SMART" id="SM00892"/>
    </source>
</evidence>